<dbReference type="EMBL" id="JAACJO010000031">
    <property type="protein sequence ID" value="KAF5346504.1"/>
    <property type="molecule type" value="Genomic_DNA"/>
</dbReference>
<feature type="region of interest" description="Disordered" evidence="1">
    <location>
        <begin position="791"/>
        <end position="912"/>
    </location>
</feature>
<gene>
    <name evidence="3" type="ORF">D9756_010105</name>
</gene>
<feature type="compositionally biased region" description="Acidic residues" evidence="1">
    <location>
        <begin position="322"/>
        <end position="341"/>
    </location>
</feature>
<feature type="region of interest" description="Disordered" evidence="1">
    <location>
        <begin position="375"/>
        <end position="442"/>
    </location>
</feature>
<evidence type="ECO:0000313" key="3">
    <source>
        <dbReference type="EMBL" id="KAF5346504.1"/>
    </source>
</evidence>
<dbReference type="PROSITE" id="PS50086">
    <property type="entry name" value="TBC_RABGAP"/>
    <property type="match status" value="1"/>
</dbReference>
<evidence type="ECO:0000313" key="4">
    <source>
        <dbReference type="Proteomes" id="UP000559027"/>
    </source>
</evidence>
<feature type="compositionally biased region" description="Low complexity" evidence="1">
    <location>
        <begin position="1226"/>
        <end position="1235"/>
    </location>
</feature>
<feature type="region of interest" description="Disordered" evidence="1">
    <location>
        <begin position="249"/>
        <end position="360"/>
    </location>
</feature>
<feature type="compositionally biased region" description="Low complexity" evidence="1">
    <location>
        <begin position="1243"/>
        <end position="1252"/>
    </location>
</feature>
<feature type="compositionally biased region" description="Low complexity" evidence="1">
    <location>
        <begin position="616"/>
        <end position="625"/>
    </location>
</feature>
<dbReference type="InterPro" id="IPR036028">
    <property type="entry name" value="SH3-like_dom_sf"/>
</dbReference>
<dbReference type="InterPro" id="IPR000195">
    <property type="entry name" value="Rab-GAP-TBC_dom"/>
</dbReference>
<accession>A0A8H5CR57</accession>
<feature type="compositionally biased region" description="Low complexity" evidence="1">
    <location>
        <begin position="1276"/>
        <end position="1287"/>
    </location>
</feature>
<dbReference type="Proteomes" id="UP000559027">
    <property type="component" value="Unassembled WGS sequence"/>
</dbReference>
<feature type="compositionally biased region" description="Basic and acidic residues" evidence="1">
    <location>
        <begin position="522"/>
        <end position="532"/>
    </location>
</feature>
<feature type="compositionally biased region" description="Low complexity" evidence="1">
    <location>
        <begin position="386"/>
        <end position="438"/>
    </location>
</feature>
<dbReference type="SUPFAM" id="SSF47923">
    <property type="entry name" value="Ypt/Rab-GAP domain of gyp1p"/>
    <property type="match status" value="2"/>
</dbReference>
<feature type="region of interest" description="Disordered" evidence="1">
    <location>
        <begin position="1027"/>
        <end position="1252"/>
    </location>
</feature>
<dbReference type="InterPro" id="IPR050302">
    <property type="entry name" value="Rab_GAP_TBC_domain"/>
</dbReference>
<sequence length="1780" mass="192106">MDADQLVRWTRFAAKGGIGKCTAVNDYIAQHSDELMFLKGDEIVVLLRIPDAEDVYLGLCEGIIGRFRGQDVRFHGKLKRPVITKRSSLSAAAAKTPSPNINNSNSINPQDDNASTAAPPPLALIPPPPHPTLSVSASTTHQEPFVTTPPSALDIDRASRRSLGSDSSSSSRRSAESSQPSFHSSPPRHHSPQIVLNHDRSPPKSTLVVSPLNIIKKSPTTSPLHQTSFNVVTQEGEEGDLVDTHGNTHTRTEIPSPIIPVDVSDGLQPPPALNGGNDSDDGETGIGLSFLQSFGSRDSDDEDESFEEHANVGYAASFQPERDEEDDESTVEGLLYDDDPSGSDNPSIPKQLQQQQFPTPVPAQVNATVKTDDVASHVEDPSQIVTLPSRSSSPLSLSPTSPRSLASLSPPAGHQQFSIPSSRRPSLQSQQSQQSYSSWEGAGDIYDDYRYSRASILSGGTMATTRGRRSSAASSKTSATNRGEPGDGHVHDQHPPPPPPIPTPADSRPSIDSVFASGGDDTPLRRSVESKKSICSRKSAESTSHSSETRRSRQELLFPQPPCTVHIQHELLDQATRESLRRSSEASRILTQADFRLSVESEASIYSRLSVIEQEPPSTDSDASSPPLPPDSPVQTRTSATSERPTRLEIPGADQSPLLHTTWATPMASPSDPSFASMSVSTPTAMTPSTALLMPTAFASFTSGMASALREQVESTRNSEESLTENNQDGVADEGEGDESMDSTLRDIVVADEEDIPSGVVQETTFQTEYTHDTTMDMTQTTIVLPESVQAAARGDTHPRTPSPAPSPTKSDFLPNPFDKSPLSPTVPLQPLEVHSPPSTYEASEPPVSPTSPTSPTSPISPTSPTLSHLRPPRQAPTLADLREGGGDPIPGTNQRRSLFLPHPNAPKAPPASTHGPMYIAAQHHPQQVPPPFPPPPPIMPNIAVTEVGPPPMQKKSLVEVMQDAMYAPPSPAMRPRLMARGPTIYGQCEVELNVAVGPVPISFSVEPPPPPPVPAVPLYAHQHGHMPSHLGPGDRMMTPPPLHPNGGGNDGVQAQARRGPSPLPLARSVTSSPVMNGGAARSDGVDGGGEDLEGGVGDRGSLGEDNRPNGGVIPRANFFPKTPGQRPRSRSFSAFNSHSTKLEMPLPVSREEGAPQLVGQPTANDVRQSLRNSTRSSLRSSVSQGQLKLSPLRPSPLSLSPSLKPGPINNAPKPPPSPLAQSFRPPSMSASKQPQPSPSPTPSMSLQPPQQLRQITSRSTLNDAVLTGPMVAVTNPSEPSSPVVNSRTLPESINSRPSHEQPANETESVTNHSADSQSNSHSNSHFTPPSPVHHRHPSLRSKLSLPNLRRNRSRNDGIASPTVMEHDVSATVQVQDLDFELVRPKFQQQLARASEDSFVLGGRDGSMDVPGPREALFQQQRAASPAGSLNGPRSPTGEGNAWPRPSLQAAAAPILTRAGAETGSNMEAHRQRELKWMSLMASLAPSQWRKSKKVKKLLIEGVPSSVRYLIWQHLTDGKAKVVPGVYSQLGKRERRRVQAAERIEEDIGVWFKDQVHLQGKGGPVLALLQVYLTMVPDVQYTTGLTLIAGQLLLHAPEEDAFWIFVSMMDTHLRPYFSTSTIQMDVDASLFNRVVEQNDNQLAKKVYTDMGIEQSAVCAFWFSTLFASTLPPEYVNRVWDVFLFEGIPFLLRIGFAIMICCRRQILGATSPDVVLEYLHHPSPNWLPSTPDGFLSLAYSVKMKDDDVRKSRVKMEAQVKKQAQSLPRHLPAGTEISLPRT</sequence>
<dbReference type="PANTHER" id="PTHR47219">
    <property type="entry name" value="RAB GTPASE-ACTIVATING PROTEIN 1-LIKE"/>
    <property type="match status" value="1"/>
</dbReference>
<dbReference type="GO" id="GO:0031267">
    <property type="term" value="F:small GTPase binding"/>
    <property type="evidence" value="ECO:0007669"/>
    <property type="project" value="TreeGrafter"/>
</dbReference>
<feature type="region of interest" description="Disordered" evidence="1">
    <location>
        <begin position="85"/>
        <end position="206"/>
    </location>
</feature>
<feature type="compositionally biased region" description="Low complexity" evidence="1">
    <location>
        <begin position="97"/>
        <end position="109"/>
    </location>
</feature>
<reference evidence="3 4" key="1">
    <citation type="journal article" date="2020" name="ISME J.">
        <title>Uncovering the hidden diversity of litter-decomposition mechanisms in mushroom-forming fungi.</title>
        <authorList>
            <person name="Floudas D."/>
            <person name="Bentzer J."/>
            <person name="Ahren D."/>
            <person name="Johansson T."/>
            <person name="Persson P."/>
            <person name="Tunlid A."/>
        </authorList>
    </citation>
    <scope>NUCLEOTIDE SEQUENCE [LARGE SCALE GENOMIC DNA]</scope>
    <source>
        <strain evidence="3 4">CBS 146.42</strain>
    </source>
</reference>
<dbReference type="Gene3D" id="1.10.8.270">
    <property type="entry name" value="putative rabgap domain of human tbc1 domain family member 14 like domains"/>
    <property type="match status" value="1"/>
</dbReference>
<feature type="compositionally biased region" description="Low complexity" evidence="1">
    <location>
        <begin position="161"/>
        <end position="185"/>
    </location>
</feature>
<feature type="compositionally biased region" description="Polar residues" evidence="1">
    <location>
        <begin position="1131"/>
        <end position="1140"/>
    </location>
</feature>
<feature type="region of interest" description="Disordered" evidence="1">
    <location>
        <begin position="1272"/>
        <end position="1365"/>
    </location>
</feature>
<feature type="compositionally biased region" description="Polar residues" evidence="1">
    <location>
        <begin position="634"/>
        <end position="643"/>
    </location>
</feature>
<feature type="compositionally biased region" description="Low complexity" evidence="1">
    <location>
        <begin position="1168"/>
        <end position="1212"/>
    </location>
</feature>
<organism evidence="3 4">
    <name type="scientific">Leucocoprinus leucothites</name>
    <dbReference type="NCBI Taxonomy" id="201217"/>
    <lineage>
        <taxon>Eukaryota</taxon>
        <taxon>Fungi</taxon>
        <taxon>Dikarya</taxon>
        <taxon>Basidiomycota</taxon>
        <taxon>Agaricomycotina</taxon>
        <taxon>Agaricomycetes</taxon>
        <taxon>Agaricomycetidae</taxon>
        <taxon>Agaricales</taxon>
        <taxon>Agaricineae</taxon>
        <taxon>Agaricaceae</taxon>
        <taxon>Leucocoprinus</taxon>
    </lineage>
</organism>
<feature type="compositionally biased region" description="Low complexity" evidence="1">
    <location>
        <begin position="1312"/>
        <end position="1326"/>
    </location>
</feature>
<feature type="region of interest" description="Disordered" evidence="1">
    <location>
        <begin position="1421"/>
        <end position="1441"/>
    </location>
</feature>
<protein>
    <recommendedName>
        <fullName evidence="2">Rab-GAP TBC domain-containing protein</fullName>
    </recommendedName>
</protein>
<feature type="region of interest" description="Disordered" evidence="1">
    <location>
        <begin position="613"/>
        <end position="658"/>
    </location>
</feature>
<feature type="compositionally biased region" description="Low complexity" evidence="1">
    <location>
        <begin position="851"/>
        <end position="868"/>
    </location>
</feature>
<dbReference type="InterPro" id="IPR035969">
    <property type="entry name" value="Rab-GAP_TBC_sf"/>
</dbReference>
<feature type="compositionally biased region" description="Low complexity" evidence="1">
    <location>
        <begin position="462"/>
        <end position="480"/>
    </location>
</feature>
<dbReference type="Pfam" id="PF00566">
    <property type="entry name" value="RabGAP-TBC"/>
    <property type="match status" value="1"/>
</dbReference>
<feature type="compositionally biased region" description="Basic and acidic residues" evidence="1">
    <location>
        <begin position="711"/>
        <end position="720"/>
    </location>
</feature>
<feature type="compositionally biased region" description="Polar residues" evidence="1">
    <location>
        <begin position="342"/>
        <end position="358"/>
    </location>
</feature>
<name>A0A8H5CR57_9AGAR</name>
<feature type="compositionally biased region" description="Basic and acidic residues" evidence="1">
    <location>
        <begin position="484"/>
        <end position="494"/>
    </location>
</feature>
<feature type="compositionally biased region" description="Polar residues" evidence="1">
    <location>
        <begin position="1288"/>
        <end position="1311"/>
    </location>
</feature>
<comment type="caution">
    <text evidence="3">The sequence shown here is derived from an EMBL/GenBank/DDBJ whole genome shotgun (WGS) entry which is preliminary data.</text>
</comment>
<feature type="compositionally biased region" description="Pro residues" evidence="1">
    <location>
        <begin position="118"/>
        <end position="131"/>
    </location>
</feature>
<proteinExistence type="predicted"/>
<feature type="compositionally biased region" description="Acidic residues" evidence="1">
    <location>
        <begin position="731"/>
        <end position="741"/>
    </location>
</feature>
<evidence type="ECO:0000256" key="1">
    <source>
        <dbReference type="SAM" id="MobiDB-lite"/>
    </source>
</evidence>
<feature type="region of interest" description="Disordered" evidence="1">
    <location>
        <begin position="462"/>
        <end position="558"/>
    </location>
</feature>
<dbReference type="OrthoDB" id="159449at2759"/>
<evidence type="ECO:0000259" key="2">
    <source>
        <dbReference type="PROSITE" id="PS50086"/>
    </source>
</evidence>
<dbReference type="SUPFAM" id="SSF50044">
    <property type="entry name" value="SH3-domain"/>
    <property type="match status" value="1"/>
</dbReference>
<keyword evidence="4" id="KW-1185">Reference proteome</keyword>
<dbReference type="Gene3D" id="1.10.472.80">
    <property type="entry name" value="Ypt/Rab-GAP domain of gyp1p, domain 3"/>
    <property type="match status" value="1"/>
</dbReference>
<dbReference type="PANTHER" id="PTHR47219:SF9">
    <property type="entry name" value="GTPASE ACTIVATING PROTEIN AND CENTROSOME-ASSOCIATED, ISOFORM B"/>
    <property type="match status" value="1"/>
</dbReference>
<feature type="domain" description="Rab-GAP TBC" evidence="2">
    <location>
        <begin position="1502"/>
        <end position="1686"/>
    </location>
</feature>
<dbReference type="SMART" id="SM00164">
    <property type="entry name" value="TBC"/>
    <property type="match status" value="1"/>
</dbReference>
<feature type="region of interest" description="Disordered" evidence="1">
    <location>
        <begin position="710"/>
        <end position="741"/>
    </location>
</feature>
<dbReference type="GO" id="GO:0005096">
    <property type="term" value="F:GTPase activator activity"/>
    <property type="evidence" value="ECO:0007669"/>
    <property type="project" value="TreeGrafter"/>
</dbReference>